<comment type="caution">
    <text evidence="1">The sequence shown here is derived from an EMBL/GenBank/DDBJ whole genome shotgun (WGS) entry which is preliminary data.</text>
</comment>
<dbReference type="EMBL" id="CM056742">
    <property type="protein sequence ID" value="KAJ8681000.1"/>
    <property type="molecule type" value="Genomic_DNA"/>
</dbReference>
<sequence>MKLVLLTSIFLLGAIGKTQGSSCWTRYILAGEYPYLAMVIPDCEKYFSQATSIAAIVSPNFVLGLYTNPGIKCKYTVRIGADDQGKDGIMSNVEKVIIHEVLKNDSNPTHQLVLYKLTEPIQTDPWIDSIQVPQERPKTGDAGVVVGFRNGDRKGYGSKVFRMKRNVTSEEDWRALNDGLPVEKQRSIPKGSLATVYLSDGCPRVQTSILVVNRQLAGFMDKRGRMTINGTKFEADGFVDVAYYKDWIENNIQTPSAASQIDHSS</sequence>
<organism evidence="1 2">
    <name type="scientific">Eretmocerus hayati</name>
    <dbReference type="NCBI Taxonomy" id="131215"/>
    <lineage>
        <taxon>Eukaryota</taxon>
        <taxon>Metazoa</taxon>
        <taxon>Ecdysozoa</taxon>
        <taxon>Arthropoda</taxon>
        <taxon>Hexapoda</taxon>
        <taxon>Insecta</taxon>
        <taxon>Pterygota</taxon>
        <taxon>Neoptera</taxon>
        <taxon>Endopterygota</taxon>
        <taxon>Hymenoptera</taxon>
        <taxon>Apocrita</taxon>
        <taxon>Proctotrupomorpha</taxon>
        <taxon>Chalcidoidea</taxon>
        <taxon>Aphelinidae</taxon>
        <taxon>Aphelininae</taxon>
        <taxon>Eretmocerus</taxon>
    </lineage>
</organism>
<evidence type="ECO:0000313" key="1">
    <source>
        <dbReference type="EMBL" id="KAJ8681000.1"/>
    </source>
</evidence>
<gene>
    <name evidence="1" type="ORF">QAD02_016787</name>
</gene>
<name>A0ACC2PGW1_9HYME</name>
<accession>A0ACC2PGW1</accession>
<keyword evidence="2" id="KW-1185">Reference proteome</keyword>
<proteinExistence type="predicted"/>
<protein>
    <submittedName>
        <fullName evidence="1">Uncharacterized protein</fullName>
    </submittedName>
</protein>
<reference evidence="1" key="1">
    <citation type="submission" date="2023-04" db="EMBL/GenBank/DDBJ databases">
        <title>A chromosome-level genome assembly of the parasitoid wasp Eretmocerus hayati.</title>
        <authorList>
            <person name="Zhong Y."/>
            <person name="Liu S."/>
            <person name="Liu Y."/>
        </authorList>
    </citation>
    <scope>NUCLEOTIDE SEQUENCE</scope>
    <source>
        <strain evidence="1">ZJU_SS_LIU_2023</strain>
    </source>
</reference>
<evidence type="ECO:0000313" key="2">
    <source>
        <dbReference type="Proteomes" id="UP001239111"/>
    </source>
</evidence>
<dbReference type="Proteomes" id="UP001239111">
    <property type="component" value="Chromosome 2"/>
</dbReference>